<gene>
    <name evidence="2" type="ORF">ACFFRI_17355</name>
</gene>
<dbReference type="Proteomes" id="UP001589750">
    <property type="component" value="Unassembled WGS sequence"/>
</dbReference>
<proteinExistence type="predicted"/>
<dbReference type="EMBL" id="JBHMDG010000026">
    <property type="protein sequence ID" value="MFB9314829.1"/>
    <property type="molecule type" value="Genomic_DNA"/>
</dbReference>
<accession>A0ABV5KGQ3</accession>
<evidence type="ECO:0000313" key="3">
    <source>
        <dbReference type="Proteomes" id="UP001589750"/>
    </source>
</evidence>
<feature type="non-terminal residue" evidence="2">
    <location>
        <position position="38"/>
    </location>
</feature>
<reference evidence="2 3" key="1">
    <citation type="submission" date="2024-09" db="EMBL/GenBank/DDBJ databases">
        <authorList>
            <person name="Sun Q."/>
            <person name="Mori K."/>
        </authorList>
    </citation>
    <scope>NUCLEOTIDE SEQUENCE [LARGE SCALE GENOMIC DNA]</scope>
    <source>
        <strain evidence="2 3">JCM 9626</strain>
    </source>
</reference>
<protein>
    <submittedName>
        <fullName evidence="2">Uncharacterized protein</fullName>
    </submittedName>
</protein>
<organism evidence="2 3">
    <name type="scientific">Nocardioides plantarum</name>
    <dbReference type="NCBI Taxonomy" id="29299"/>
    <lineage>
        <taxon>Bacteria</taxon>
        <taxon>Bacillati</taxon>
        <taxon>Actinomycetota</taxon>
        <taxon>Actinomycetes</taxon>
        <taxon>Propionibacteriales</taxon>
        <taxon>Nocardioidaceae</taxon>
        <taxon>Nocardioides</taxon>
    </lineage>
</organism>
<evidence type="ECO:0000313" key="2">
    <source>
        <dbReference type="EMBL" id="MFB9314829.1"/>
    </source>
</evidence>
<feature type="region of interest" description="Disordered" evidence="1">
    <location>
        <begin position="1"/>
        <end position="21"/>
    </location>
</feature>
<name>A0ABV5KGQ3_9ACTN</name>
<dbReference type="RefSeq" id="WP_379142340.1">
    <property type="nucleotide sequence ID" value="NZ_JBHMDG010000026.1"/>
</dbReference>
<sequence length="38" mass="3713">MAARGAGRPGVVKPGVARSGPVRLVPVGPSAFLAEVAD</sequence>
<evidence type="ECO:0000256" key="1">
    <source>
        <dbReference type="SAM" id="MobiDB-lite"/>
    </source>
</evidence>
<keyword evidence="3" id="KW-1185">Reference proteome</keyword>
<comment type="caution">
    <text evidence="2">The sequence shown here is derived from an EMBL/GenBank/DDBJ whole genome shotgun (WGS) entry which is preliminary data.</text>
</comment>